<dbReference type="AlphaFoldDB" id="A0AAV3NIL4"/>
<evidence type="ECO:0000259" key="1">
    <source>
        <dbReference type="PROSITE" id="PS50994"/>
    </source>
</evidence>
<dbReference type="GO" id="GO:0015074">
    <property type="term" value="P:DNA integration"/>
    <property type="evidence" value="ECO:0007669"/>
    <property type="project" value="InterPro"/>
</dbReference>
<evidence type="ECO:0000313" key="3">
    <source>
        <dbReference type="Proteomes" id="UP001454036"/>
    </source>
</evidence>
<organism evidence="2 3">
    <name type="scientific">Lithospermum erythrorhizon</name>
    <name type="common">Purple gromwell</name>
    <name type="synonym">Lithospermum officinale var. erythrorhizon</name>
    <dbReference type="NCBI Taxonomy" id="34254"/>
    <lineage>
        <taxon>Eukaryota</taxon>
        <taxon>Viridiplantae</taxon>
        <taxon>Streptophyta</taxon>
        <taxon>Embryophyta</taxon>
        <taxon>Tracheophyta</taxon>
        <taxon>Spermatophyta</taxon>
        <taxon>Magnoliopsida</taxon>
        <taxon>eudicotyledons</taxon>
        <taxon>Gunneridae</taxon>
        <taxon>Pentapetalae</taxon>
        <taxon>asterids</taxon>
        <taxon>lamiids</taxon>
        <taxon>Boraginales</taxon>
        <taxon>Boraginaceae</taxon>
        <taxon>Boraginoideae</taxon>
        <taxon>Lithospermeae</taxon>
        <taxon>Lithospermum</taxon>
    </lineage>
</organism>
<reference evidence="2 3" key="1">
    <citation type="submission" date="2024-01" db="EMBL/GenBank/DDBJ databases">
        <title>The complete chloroplast genome sequence of Lithospermum erythrorhizon: insights into the phylogenetic relationship among Boraginaceae species and the maternal lineages of purple gromwells.</title>
        <authorList>
            <person name="Okada T."/>
            <person name="Watanabe K."/>
        </authorList>
    </citation>
    <scope>NUCLEOTIDE SEQUENCE [LARGE SCALE GENOMIC DNA]</scope>
</reference>
<dbReference type="PANTHER" id="PTHR48475">
    <property type="entry name" value="RIBONUCLEASE H"/>
    <property type="match status" value="1"/>
</dbReference>
<dbReference type="InterPro" id="IPR036397">
    <property type="entry name" value="RNaseH_sf"/>
</dbReference>
<dbReference type="InterPro" id="IPR001584">
    <property type="entry name" value="Integrase_cat-core"/>
</dbReference>
<feature type="domain" description="Integrase catalytic" evidence="1">
    <location>
        <begin position="205"/>
        <end position="269"/>
    </location>
</feature>
<dbReference type="PANTHER" id="PTHR48475:SF2">
    <property type="entry name" value="RIBONUCLEASE H"/>
    <property type="match status" value="1"/>
</dbReference>
<dbReference type="InterPro" id="IPR012337">
    <property type="entry name" value="RNaseH-like_sf"/>
</dbReference>
<dbReference type="SUPFAM" id="SSF53098">
    <property type="entry name" value="Ribonuclease H-like"/>
    <property type="match status" value="1"/>
</dbReference>
<gene>
    <name evidence="2" type="ORF">LIER_00557</name>
</gene>
<name>A0AAV3NIL4_LITER</name>
<proteinExistence type="predicted"/>
<dbReference type="EMBL" id="BAABME010000043">
    <property type="protein sequence ID" value="GAA0138901.1"/>
    <property type="molecule type" value="Genomic_DNA"/>
</dbReference>
<keyword evidence="3" id="KW-1185">Reference proteome</keyword>
<dbReference type="Proteomes" id="UP001454036">
    <property type="component" value="Unassembled WGS sequence"/>
</dbReference>
<accession>A0AAV3NIL4</accession>
<dbReference type="Gene3D" id="3.30.420.10">
    <property type="entry name" value="Ribonuclease H-like superfamily/Ribonuclease H"/>
    <property type="match status" value="1"/>
</dbReference>
<dbReference type="PROSITE" id="PS50994">
    <property type="entry name" value="INTEGRASE"/>
    <property type="match status" value="1"/>
</dbReference>
<evidence type="ECO:0000313" key="2">
    <source>
        <dbReference type="EMBL" id="GAA0138901.1"/>
    </source>
</evidence>
<protein>
    <recommendedName>
        <fullName evidence="1">Integrase catalytic domain-containing protein</fullName>
    </recommendedName>
</protein>
<dbReference type="Gene3D" id="1.10.340.70">
    <property type="match status" value="1"/>
</dbReference>
<comment type="caution">
    <text evidence="2">The sequence shown here is derived from an EMBL/GenBank/DDBJ whole genome shotgun (WGS) entry which is preliminary data.</text>
</comment>
<dbReference type="GO" id="GO:0003676">
    <property type="term" value="F:nucleic acid binding"/>
    <property type="evidence" value="ECO:0007669"/>
    <property type="project" value="InterPro"/>
</dbReference>
<sequence length="269" mass="30130">MGPQAENMEYALWFNFPATNNKDEYEAMIIELRAENENVGQLSRLATTYYTELSEEVYVEVCDQPAYEEVVVKNITSSNPMDWRTPIIEYLVHGHLPSDSLEAKKVHNRSFKYQIYQGKLYRKCWDGPLLTCVATEVAPKVLAEVQQGWCGIHIGARSLAIKITRAGYNWPTVVKDATAYVKRCDVCQLMGNAPQLPTSALTPVVSPIPFAMWGIDLVGKLPKAKGGAEFAIITVDYFNKWVEAVPLKKTKSENVIHFLGKTSSHLGSP</sequence>